<evidence type="ECO:0000313" key="1">
    <source>
        <dbReference type="EMBL" id="MCY1010065.1"/>
    </source>
</evidence>
<sequence>MDSAEACGEASVELIAGQHIDVGSVTVYNDETTVCVEFATEADWYLTETHLAIATDPAGLPQKNGNPIPGQFPLHHEDLWTQHDAFCVLLADIGAEPGDPLYIATHAAVAQEIDGELVGGETAWGQGHDFPGKNWGMYFEYVPSTCDGELCGYRTQTQGGWGTSCQGNNPGCYRDAHFDAAFPDGLVVGCDDLHATLLSSAAVERALPTGGGPRALLPEEAVSYDGSDADPTVGTVFFGQVVALGLSVAFDAFDDYKQGDTPVPLADLVIADPESPCLGMSVGEVLAAANAALGGCPAALSAAELSDCAAMINEAYVDGDAEVCRGTLEIPTPTPIPG</sequence>
<name>A0A9X3EVG8_9BACT</name>
<evidence type="ECO:0000313" key="2">
    <source>
        <dbReference type="Proteomes" id="UP001150924"/>
    </source>
</evidence>
<dbReference type="EMBL" id="JAPNKE010000002">
    <property type="protein sequence ID" value="MCY1010065.1"/>
    <property type="molecule type" value="Genomic_DNA"/>
</dbReference>
<reference evidence="1" key="1">
    <citation type="submission" date="2022-11" db="EMBL/GenBank/DDBJ databases">
        <title>Minimal conservation of predation-associated metabolite biosynthetic gene clusters underscores biosynthetic potential of Myxococcota including descriptions for ten novel species: Archangium lansinium sp. nov., Myxococcus landrumus sp. nov., Nannocystis bai.</title>
        <authorList>
            <person name="Ahearne A."/>
            <person name="Stevens C."/>
            <person name="Phillips K."/>
        </authorList>
    </citation>
    <scope>NUCLEOTIDE SEQUENCE</scope>
    <source>
        <strain evidence="1">Na p29</strain>
    </source>
</reference>
<comment type="caution">
    <text evidence="1">The sequence shown here is derived from an EMBL/GenBank/DDBJ whole genome shotgun (WGS) entry which is preliminary data.</text>
</comment>
<dbReference type="Proteomes" id="UP001150924">
    <property type="component" value="Unassembled WGS sequence"/>
</dbReference>
<proteinExistence type="predicted"/>
<organism evidence="1 2">
    <name type="scientific">Nannocystis pusilla</name>
    <dbReference type="NCBI Taxonomy" id="889268"/>
    <lineage>
        <taxon>Bacteria</taxon>
        <taxon>Pseudomonadati</taxon>
        <taxon>Myxococcota</taxon>
        <taxon>Polyangia</taxon>
        <taxon>Nannocystales</taxon>
        <taxon>Nannocystaceae</taxon>
        <taxon>Nannocystis</taxon>
    </lineage>
</organism>
<accession>A0A9X3EVG8</accession>
<gene>
    <name evidence="1" type="ORF">OV079_31775</name>
</gene>
<protein>
    <submittedName>
        <fullName evidence="1">Uncharacterized protein</fullName>
    </submittedName>
</protein>
<keyword evidence="2" id="KW-1185">Reference proteome</keyword>
<dbReference type="AlphaFoldDB" id="A0A9X3EVG8"/>
<dbReference type="RefSeq" id="WP_267772863.1">
    <property type="nucleotide sequence ID" value="NZ_JAPNKE010000002.1"/>
</dbReference>